<dbReference type="eggNOG" id="COG1502">
    <property type="taxonomic scope" value="Bacteria"/>
</dbReference>
<sequence length="302" mass="33937">MNTIQPPDRTLPMLLDNQHAPLQDTLHHLLAHHAGQALDICITRLTPAGWALLCEDLQRIGNLRLLLNPAALVNSGDDPLEDLPSSFTAHQTGHKNAEESYEEQLAQTEALIAFLQQEHVEVRLAAEHTHLHARCFLFYADQDSALIAPQTAIVGSSDLTRTGLLSNAELNVVHHAHLTHEDIALKRLRGLLEREERTLLLQCTREQRLLAARLPTLLLLEHLTTWFAHHWEHAINGKHRLIAHLQTHGAQYSGVPMKQHNQPGGAPEEAQPPHRKNASAPLSGIPRDKTWAEQDYTQHRRD</sequence>
<keyword evidence="2" id="KW-0347">Helicase</keyword>
<name>D6TX34_KTERA</name>
<dbReference type="STRING" id="485913.Krac_5872"/>
<feature type="compositionally biased region" description="Basic and acidic residues" evidence="1">
    <location>
        <begin position="286"/>
        <end position="302"/>
    </location>
</feature>
<keyword evidence="3" id="KW-1185">Reference proteome</keyword>
<protein>
    <submittedName>
        <fullName evidence="2">Helicase domain-containing protein</fullName>
    </submittedName>
</protein>
<comment type="caution">
    <text evidence="2">The sequence shown here is derived from an EMBL/GenBank/DDBJ whole genome shotgun (WGS) entry which is preliminary data.</text>
</comment>
<keyword evidence="2" id="KW-0067">ATP-binding</keyword>
<gene>
    <name evidence="2" type="ORF">Krac_5872</name>
</gene>
<organism evidence="2 3">
    <name type="scientific">Ktedonobacter racemifer DSM 44963</name>
    <dbReference type="NCBI Taxonomy" id="485913"/>
    <lineage>
        <taxon>Bacteria</taxon>
        <taxon>Bacillati</taxon>
        <taxon>Chloroflexota</taxon>
        <taxon>Ktedonobacteria</taxon>
        <taxon>Ktedonobacterales</taxon>
        <taxon>Ktedonobacteraceae</taxon>
        <taxon>Ktedonobacter</taxon>
    </lineage>
</organism>
<evidence type="ECO:0000313" key="3">
    <source>
        <dbReference type="Proteomes" id="UP000004508"/>
    </source>
</evidence>
<dbReference type="SUPFAM" id="SSF56024">
    <property type="entry name" value="Phospholipase D/nuclease"/>
    <property type="match status" value="1"/>
</dbReference>
<dbReference type="AlphaFoldDB" id="D6TX34"/>
<feature type="region of interest" description="Disordered" evidence="1">
    <location>
        <begin position="254"/>
        <end position="302"/>
    </location>
</feature>
<dbReference type="InParanoid" id="D6TX34"/>
<dbReference type="RefSeq" id="WP_007916532.1">
    <property type="nucleotide sequence ID" value="NZ_ADVG01000003.1"/>
</dbReference>
<dbReference type="EMBL" id="ADVG01000003">
    <property type="protein sequence ID" value="EFH84767.1"/>
    <property type="molecule type" value="Genomic_DNA"/>
</dbReference>
<dbReference type="OrthoDB" id="9814088at2"/>
<keyword evidence="2" id="KW-0547">Nucleotide-binding</keyword>
<dbReference type="Proteomes" id="UP000004508">
    <property type="component" value="Unassembled WGS sequence"/>
</dbReference>
<evidence type="ECO:0000256" key="1">
    <source>
        <dbReference type="SAM" id="MobiDB-lite"/>
    </source>
</evidence>
<dbReference type="GO" id="GO:0004386">
    <property type="term" value="F:helicase activity"/>
    <property type="evidence" value="ECO:0007669"/>
    <property type="project" value="UniProtKB-KW"/>
</dbReference>
<dbReference type="Gene3D" id="3.30.870.10">
    <property type="entry name" value="Endonuclease Chain A"/>
    <property type="match status" value="1"/>
</dbReference>
<reference evidence="2 3" key="1">
    <citation type="journal article" date="2011" name="Stand. Genomic Sci.">
        <title>Non-contiguous finished genome sequence and contextual data of the filamentous soil bacterium Ktedonobacter racemifer type strain (SOSP1-21).</title>
        <authorList>
            <person name="Chang Y.J."/>
            <person name="Land M."/>
            <person name="Hauser L."/>
            <person name="Chertkov O."/>
            <person name="Del Rio T.G."/>
            <person name="Nolan M."/>
            <person name="Copeland A."/>
            <person name="Tice H."/>
            <person name="Cheng J.F."/>
            <person name="Lucas S."/>
            <person name="Han C."/>
            <person name="Goodwin L."/>
            <person name="Pitluck S."/>
            <person name="Ivanova N."/>
            <person name="Ovchinikova G."/>
            <person name="Pati A."/>
            <person name="Chen A."/>
            <person name="Palaniappan K."/>
            <person name="Mavromatis K."/>
            <person name="Liolios K."/>
            <person name="Brettin T."/>
            <person name="Fiebig A."/>
            <person name="Rohde M."/>
            <person name="Abt B."/>
            <person name="Goker M."/>
            <person name="Detter J.C."/>
            <person name="Woyke T."/>
            <person name="Bristow J."/>
            <person name="Eisen J.A."/>
            <person name="Markowitz V."/>
            <person name="Hugenholtz P."/>
            <person name="Kyrpides N.C."/>
            <person name="Klenk H.P."/>
            <person name="Lapidus A."/>
        </authorList>
    </citation>
    <scope>NUCLEOTIDE SEQUENCE [LARGE SCALE GENOMIC DNA]</scope>
    <source>
        <strain evidence="3">DSM 44963</strain>
    </source>
</reference>
<accession>D6TX34</accession>
<proteinExistence type="predicted"/>
<keyword evidence="2" id="KW-0378">Hydrolase</keyword>
<evidence type="ECO:0000313" key="2">
    <source>
        <dbReference type="EMBL" id="EFH84767.1"/>
    </source>
</evidence>